<sequence length="158" mass="17550">MKQIVLIVCAILSLSSCKDNKDTTKEVIHDVKEVIANEETLTALVELGCFEYSKDNNKVRFKITNILEDSITGTLSYAYAEKDANQGVFKGTLNHDKLIGTYTFTSEGVESKREVAFKVNDSVLIEGYGELNDSGTAFQDRATIKYTSTMPLVRTTCE</sequence>
<name>A0ABP3V3C2_9FLAO</name>
<dbReference type="EMBL" id="BAAAGF010000003">
    <property type="protein sequence ID" value="GAA0746224.1"/>
    <property type="molecule type" value="Genomic_DNA"/>
</dbReference>
<reference evidence="2" key="1">
    <citation type="journal article" date="2019" name="Int. J. Syst. Evol. Microbiol.">
        <title>The Global Catalogue of Microorganisms (GCM) 10K type strain sequencing project: providing services to taxonomists for standard genome sequencing and annotation.</title>
        <authorList>
            <consortium name="The Broad Institute Genomics Platform"/>
            <consortium name="The Broad Institute Genome Sequencing Center for Infectious Disease"/>
            <person name="Wu L."/>
            <person name="Ma J."/>
        </authorList>
    </citation>
    <scope>NUCLEOTIDE SEQUENCE [LARGE SCALE GENOMIC DNA]</scope>
    <source>
        <strain evidence="2">JCM 15976</strain>
    </source>
</reference>
<accession>A0ABP3V3C2</accession>
<keyword evidence="2" id="KW-1185">Reference proteome</keyword>
<evidence type="ECO:0000313" key="2">
    <source>
        <dbReference type="Proteomes" id="UP001500736"/>
    </source>
</evidence>
<evidence type="ECO:0008006" key="3">
    <source>
        <dbReference type="Google" id="ProtNLM"/>
    </source>
</evidence>
<gene>
    <name evidence="1" type="ORF">GCM10009431_22330</name>
</gene>
<evidence type="ECO:0000313" key="1">
    <source>
        <dbReference type="EMBL" id="GAA0746224.1"/>
    </source>
</evidence>
<dbReference type="Proteomes" id="UP001500736">
    <property type="component" value="Unassembled WGS sequence"/>
</dbReference>
<proteinExistence type="predicted"/>
<protein>
    <recommendedName>
        <fullName evidence="3">Lipoprotein</fullName>
    </recommendedName>
</protein>
<dbReference type="PROSITE" id="PS51257">
    <property type="entry name" value="PROKAR_LIPOPROTEIN"/>
    <property type="match status" value="1"/>
</dbReference>
<dbReference type="RefSeq" id="WP_343798310.1">
    <property type="nucleotide sequence ID" value="NZ_BAAAGF010000003.1"/>
</dbReference>
<comment type="caution">
    <text evidence="1">The sequence shown here is derived from an EMBL/GenBank/DDBJ whole genome shotgun (WGS) entry which is preliminary data.</text>
</comment>
<organism evidence="1 2">
    <name type="scientific">Gaetbulibacter jejuensis</name>
    <dbReference type="NCBI Taxonomy" id="584607"/>
    <lineage>
        <taxon>Bacteria</taxon>
        <taxon>Pseudomonadati</taxon>
        <taxon>Bacteroidota</taxon>
        <taxon>Flavobacteriia</taxon>
        <taxon>Flavobacteriales</taxon>
        <taxon>Flavobacteriaceae</taxon>
        <taxon>Gaetbulibacter</taxon>
    </lineage>
</organism>